<dbReference type="RefSeq" id="WP_289544401.1">
    <property type="nucleotide sequence ID" value="NZ_JAUDDZ010000002.1"/>
</dbReference>
<dbReference type="PANTHER" id="PTHR30627:SF1">
    <property type="entry name" value="PEPTIDOGLYCAN D,D-TRANSPEPTIDASE FTSI"/>
    <property type="match status" value="1"/>
</dbReference>
<evidence type="ECO:0000256" key="2">
    <source>
        <dbReference type="ARBA" id="ARBA00007171"/>
    </source>
</evidence>
<organism evidence="7 8">
    <name type="scientific">Enorma phocaeensis</name>
    <dbReference type="NCBI Taxonomy" id="1871019"/>
    <lineage>
        <taxon>Bacteria</taxon>
        <taxon>Bacillati</taxon>
        <taxon>Actinomycetota</taxon>
        <taxon>Coriobacteriia</taxon>
        <taxon>Coriobacteriales</taxon>
        <taxon>Coriobacteriaceae</taxon>
        <taxon>Enorma</taxon>
    </lineage>
</organism>
<dbReference type="InterPro" id="IPR012338">
    <property type="entry name" value="Beta-lactam/transpept-like"/>
</dbReference>
<protein>
    <submittedName>
        <fullName evidence="7">Penicillin-binding protein 2</fullName>
    </submittedName>
</protein>
<proteinExistence type="inferred from homology"/>
<feature type="domain" description="Penicillin-binding protein dimerisation" evidence="6">
    <location>
        <begin position="163"/>
        <end position="307"/>
    </location>
</feature>
<evidence type="ECO:0000256" key="4">
    <source>
        <dbReference type="SAM" id="MobiDB-lite"/>
    </source>
</evidence>
<sequence>MTRDTYRGPGGGRRGDARGGRDDNRYDNGYRRSQGGGVARSAGSGRGGSRGYGGSGSARGRFERGGSGYAGGSGPRGGSGMGGGSGYDGGGPRPPRSGRSQRPVTDMFHSDLAHEAVSRRTVVAAALGVGLAAGVWRLLDYQVVNAETYRERADERRVSSQTLYAKRGTIYDRNGNVLASSVECQNVYVNPQLIDDEDEAVAALVEVLGVDEDEAREKVGRDTTFAYIQRQVDQEIADELAARKIAGIEFEQSIKRVYPYGNLASQVLGVVNMDNEGVSGLEAQYNDILTGENGSIVRERARDGSYIAGGAYEKVAARDGVDIVLTLDINIQRVAEDALAQSVEETDTQYGSAIVTDPTTGEILACCSYPTYDQTNLSNTDAADMNLRVVTDAYEPGSVFKTLVSGMAIELGLVTPDTTFEVPATIQVGDDWVADADKRPYGMTMTLREIMRRSSNTGMVLVGEKIGADRFAEYLDTYGIGHNSGIDFPGESAGIVRERDEYDGSSLGSMSFGQGIAIAPIETMRAVCAMANKGVCCTPHFLKSSEGEEVDWSDGETQVVSEETASQVTSMMVTVVDEGTGVYGQVPGYDVAGKTGTAERASESGGYEANIYMASFLGFAPASDPAVAVYITLDGTPAGSNAAAIPFRTIMSSALSTLGIKQTR</sequence>
<feature type="compositionally biased region" description="Basic and acidic residues" evidence="4">
    <location>
        <begin position="13"/>
        <end position="30"/>
    </location>
</feature>
<feature type="compositionally biased region" description="Gly residues" evidence="4">
    <location>
        <begin position="34"/>
        <end position="57"/>
    </location>
</feature>
<dbReference type="EMBL" id="JAUDDZ010000002">
    <property type="protein sequence ID" value="MDM8274425.1"/>
    <property type="molecule type" value="Genomic_DNA"/>
</dbReference>
<dbReference type="Gene3D" id="3.30.450.330">
    <property type="match status" value="1"/>
</dbReference>
<evidence type="ECO:0000256" key="1">
    <source>
        <dbReference type="ARBA" id="ARBA00004370"/>
    </source>
</evidence>
<dbReference type="Pfam" id="PF00905">
    <property type="entry name" value="Transpeptidase"/>
    <property type="match status" value="1"/>
</dbReference>
<dbReference type="Pfam" id="PF03717">
    <property type="entry name" value="PBP_dimer"/>
    <property type="match status" value="1"/>
</dbReference>
<comment type="subcellular location">
    <subcellularLocation>
        <location evidence="1">Membrane</location>
    </subcellularLocation>
</comment>
<dbReference type="Gene3D" id="1.10.150.770">
    <property type="match status" value="1"/>
</dbReference>
<name>A0ABT7V7F0_9ACTN</name>
<feature type="domain" description="Penicillin-binding protein transpeptidase" evidence="5">
    <location>
        <begin position="351"/>
        <end position="651"/>
    </location>
</feature>
<comment type="similarity">
    <text evidence="2">Belongs to the transpeptidase family.</text>
</comment>
<dbReference type="PANTHER" id="PTHR30627">
    <property type="entry name" value="PEPTIDOGLYCAN D,D-TRANSPEPTIDASE"/>
    <property type="match status" value="1"/>
</dbReference>
<comment type="caution">
    <text evidence="7">The sequence shown here is derived from an EMBL/GenBank/DDBJ whole genome shotgun (WGS) entry which is preliminary data.</text>
</comment>
<gene>
    <name evidence="7" type="ORF">QUW28_02755</name>
</gene>
<dbReference type="InterPro" id="IPR001460">
    <property type="entry name" value="PCN-bd_Tpept"/>
</dbReference>
<dbReference type="InterPro" id="IPR050515">
    <property type="entry name" value="Beta-lactam/transpept"/>
</dbReference>
<dbReference type="Gene3D" id="3.40.710.10">
    <property type="entry name" value="DD-peptidase/beta-lactamase superfamily"/>
    <property type="match status" value="1"/>
</dbReference>
<dbReference type="SUPFAM" id="SSF56519">
    <property type="entry name" value="Penicillin binding protein dimerisation domain"/>
    <property type="match status" value="1"/>
</dbReference>
<evidence type="ECO:0000259" key="6">
    <source>
        <dbReference type="Pfam" id="PF03717"/>
    </source>
</evidence>
<evidence type="ECO:0000259" key="5">
    <source>
        <dbReference type="Pfam" id="PF00905"/>
    </source>
</evidence>
<evidence type="ECO:0000256" key="3">
    <source>
        <dbReference type="ARBA" id="ARBA00023136"/>
    </source>
</evidence>
<feature type="compositionally biased region" description="Gly residues" evidence="4">
    <location>
        <begin position="65"/>
        <end position="91"/>
    </location>
</feature>
<accession>A0ABT7V7F0</accession>
<evidence type="ECO:0000313" key="8">
    <source>
        <dbReference type="Proteomes" id="UP001529421"/>
    </source>
</evidence>
<dbReference type="InterPro" id="IPR005311">
    <property type="entry name" value="PBP_dimer"/>
</dbReference>
<dbReference type="Gene3D" id="3.90.1310.10">
    <property type="entry name" value="Penicillin-binding protein 2a (Domain 2)"/>
    <property type="match status" value="1"/>
</dbReference>
<reference evidence="8" key="1">
    <citation type="submission" date="2023-06" db="EMBL/GenBank/DDBJ databases">
        <title>Identification and characterization of horizontal gene transfer across gut microbiota members of farm animals based on homology search.</title>
        <authorList>
            <person name="Zeman M."/>
            <person name="Kubasova T."/>
            <person name="Jahodarova E."/>
            <person name="Nykrynova M."/>
            <person name="Rychlik I."/>
        </authorList>
    </citation>
    <scope>NUCLEOTIDE SEQUENCE [LARGE SCALE GENOMIC DNA]</scope>
    <source>
        <strain evidence="8">154_Feed</strain>
    </source>
</reference>
<dbReference type="InterPro" id="IPR036138">
    <property type="entry name" value="PBP_dimer_sf"/>
</dbReference>
<keyword evidence="3" id="KW-0472">Membrane</keyword>
<keyword evidence="8" id="KW-1185">Reference proteome</keyword>
<dbReference type="SUPFAM" id="SSF56601">
    <property type="entry name" value="beta-lactamase/transpeptidase-like"/>
    <property type="match status" value="1"/>
</dbReference>
<dbReference type="Proteomes" id="UP001529421">
    <property type="component" value="Unassembled WGS sequence"/>
</dbReference>
<feature type="region of interest" description="Disordered" evidence="4">
    <location>
        <begin position="1"/>
        <end position="103"/>
    </location>
</feature>
<evidence type="ECO:0000313" key="7">
    <source>
        <dbReference type="EMBL" id="MDM8274425.1"/>
    </source>
</evidence>